<dbReference type="AlphaFoldDB" id="A0A4C1WML7"/>
<reference evidence="1 2" key="1">
    <citation type="journal article" date="2019" name="Commun. Biol.">
        <title>The bagworm genome reveals a unique fibroin gene that provides high tensile strength.</title>
        <authorList>
            <person name="Kono N."/>
            <person name="Nakamura H."/>
            <person name="Ohtoshi R."/>
            <person name="Tomita M."/>
            <person name="Numata K."/>
            <person name="Arakawa K."/>
        </authorList>
    </citation>
    <scope>NUCLEOTIDE SEQUENCE [LARGE SCALE GENOMIC DNA]</scope>
</reference>
<protein>
    <submittedName>
        <fullName evidence="1">Uncharacterized protein</fullName>
    </submittedName>
</protein>
<proteinExistence type="predicted"/>
<evidence type="ECO:0000313" key="1">
    <source>
        <dbReference type="EMBL" id="GBP52100.1"/>
    </source>
</evidence>
<sequence length="87" mass="10155">MELSKDFSVQLVSEKKRACEPSQWQPPSIDTCTSNHQYLAYLLHRNRISDRGRSEVMEEECGDGREIGMTEGEWDYGEKWATRTLTR</sequence>
<name>A0A4C1WML7_EUMVA</name>
<dbReference type="Proteomes" id="UP000299102">
    <property type="component" value="Unassembled WGS sequence"/>
</dbReference>
<keyword evidence="2" id="KW-1185">Reference proteome</keyword>
<evidence type="ECO:0000313" key="2">
    <source>
        <dbReference type="Proteomes" id="UP000299102"/>
    </source>
</evidence>
<comment type="caution">
    <text evidence="1">The sequence shown here is derived from an EMBL/GenBank/DDBJ whole genome shotgun (WGS) entry which is preliminary data.</text>
</comment>
<accession>A0A4C1WML7</accession>
<gene>
    <name evidence="1" type="ORF">EVAR_42003_1</name>
</gene>
<dbReference type="EMBL" id="BGZK01000595">
    <property type="protein sequence ID" value="GBP52100.1"/>
    <property type="molecule type" value="Genomic_DNA"/>
</dbReference>
<organism evidence="1 2">
    <name type="scientific">Eumeta variegata</name>
    <name type="common">Bagworm moth</name>
    <name type="synonym">Eumeta japonica</name>
    <dbReference type="NCBI Taxonomy" id="151549"/>
    <lineage>
        <taxon>Eukaryota</taxon>
        <taxon>Metazoa</taxon>
        <taxon>Ecdysozoa</taxon>
        <taxon>Arthropoda</taxon>
        <taxon>Hexapoda</taxon>
        <taxon>Insecta</taxon>
        <taxon>Pterygota</taxon>
        <taxon>Neoptera</taxon>
        <taxon>Endopterygota</taxon>
        <taxon>Lepidoptera</taxon>
        <taxon>Glossata</taxon>
        <taxon>Ditrysia</taxon>
        <taxon>Tineoidea</taxon>
        <taxon>Psychidae</taxon>
        <taxon>Oiketicinae</taxon>
        <taxon>Eumeta</taxon>
    </lineage>
</organism>